<comment type="similarity">
    <text evidence="1">Belongs to the DCC1 family.</text>
</comment>
<dbReference type="STRING" id="308745.A0A0F8VDX1"/>
<dbReference type="GO" id="GO:0034088">
    <property type="term" value="P:maintenance of mitotic sister chromatid cohesion"/>
    <property type="evidence" value="ECO:0007669"/>
    <property type="project" value="TreeGrafter"/>
</dbReference>
<evidence type="ECO:0000313" key="4">
    <source>
        <dbReference type="EMBL" id="KKK21261.1"/>
    </source>
</evidence>
<organism evidence="4 5">
    <name type="scientific">Aspergillus rambellii</name>
    <dbReference type="NCBI Taxonomy" id="308745"/>
    <lineage>
        <taxon>Eukaryota</taxon>
        <taxon>Fungi</taxon>
        <taxon>Dikarya</taxon>
        <taxon>Ascomycota</taxon>
        <taxon>Pezizomycotina</taxon>
        <taxon>Eurotiomycetes</taxon>
        <taxon>Eurotiomycetidae</taxon>
        <taxon>Eurotiales</taxon>
        <taxon>Aspergillaceae</taxon>
        <taxon>Aspergillus</taxon>
        <taxon>Aspergillus subgen. Nidulantes</taxon>
    </lineage>
</organism>
<dbReference type="OrthoDB" id="5199543at2759"/>
<reference evidence="4 5" key="1">
    <citation type="submission" date="2015-02" db="EMBL/GenBank/DDBJ databases">
        <title>Draft Genome Sequences of Two Closely-Related Aflatoxigenic Aspergillus Species Obtained from the Cote d'Ivoire.</title>
        <authorList>
            <person name="Moore G.G."/>
            <person name="Beltz S.B."/>
            <person name="Mack B.M."/>
        </authorList>
    </citation>
    <scope>NUCLEOTIDE SEQUENCE [LARGE SCALE GENOMIC DNA]</scope>
    <source>
        <strain evidence="4 5">SRRC1468</strain>
    </source>
</reference>
<evidence type="ECO:0008006" key="6">
    <source>
        <dbReference type="Google" id="ProtNLM"/>
    </source>
</evidence>
<dbReference type="Proteomes" id="UP000034291">
    <property type="component" value="Unassembled WGS sequence"/>
</dbReference>
<accession>A0A0F8VDX1</accession>
<proteinExistence type="inferred from homology"/>
<feature type="compositionally biased region" description="Acidic residues" evidence="3">
    <location>
        <begin position="125"/>
        <end position="140"/>
    </location>
</feature>
<dbReference type="GO" id="GO:0000775">
    <property type="term" value="C:chromosome, centromeric region"/>
    <property type="evidence" value="ECO:0007669"/>
    <property type="project" value="TreeGrafter"/>
</dbReference>
<keyword evidence="2" id="KW-0235">DNA replication</keyword>
<evidence type="ECO:0000313" key="5">
    <source>
        <dbReference type="Proteomes" id="UP000034291"/>
    </source>
</evidence>
<gene>
    <name evidence="4" type="ORF">ARAM_001260</name>
</gene>
<comment type="caution">
    <text evidence="4">The sequence shown here is derived from an EMBL/GenBank/DDBJ whole genome shotgun (WGS) entry which is preliminary data.</text>
</comment>
<dbReference type="GO" id="GO:0031390">
    <property type="term" value="C:Ctf18 RFC-like complex"/>
    <property type="evidence" value="ECO:0007669"/>
    <property type="project" value="InterPro"/>
</dbReference>
<evidence type="ECO:0000256" key="3">
    <source>
        <dbReference type="SAM" id="MobiDB-lite"/>
    </source>
</evidence>
<dbReference type="AlphaFoldDB" id="A0A0F8VDX1"/>
<feature type="region of interest" description="Disordered" evidence="3">
    <location>
        <begin position="41"/>
        <end position="66"/>
    </location>
</feature>
<dbReference type="Pfam" id="PF09724">
    <property type="entry name" value="Dcc1"/>
    <property type="match status" value="1"/>
</dbReference>
<dbReference type="InterPro" id="IPR019128">
    <property type="entry name" value="Dcc1"/>
</dbReference>
<evidence type="ECO:0000256" key="1">
    <source>
        <dbReference type="ARBA" id="ARBA00007017"/>
    </source>
</evidence>
<keyword evidence="5" id="KW-1185">Reference proteome</keyword>
<dbReference type="PANTHER" id="PTHR13395">
    <property type="entry name" value="SISTER CHROMATID COHESION PROTEIN DCC1-RELATED"/>
    <property type="match status" value="1"/>
</dbReference>
<evidence type="ECO:0000256" key="2">
    <source>
        <dbReference type="ARBA" id="ARBA00022705"/>
    </source>
</evidence>
<sequence>MSTQSASSIPFTYRFPQQAFKLLELPPELADLLSSQDAPILELKSPSPSNTANDTTETDTDTNTPAYLNLCTPTQTYRVRQVQSSNSLHLLTPGRGAIQKRDSRIVGEQAAETNNDNNNNNKNGEEEEEDDDDDDDDDDNTFNQTDPVTSIAKCGSTLELDTPVAGFSAAPRTTTLPEDLDPSARRDAIERVFDDIPVSRRQCEAGWVDACAFLLGAPSVTGWVPSAQVKLAVWKRLLEGSVLHGIDLGKQFLVRDLWRSVLDEDGGDEPFPRPLFEAVVRRVCESGGQKGNAFESEMKWASIDKSICVQWVGETCLEAEAPTAGSAVDQTAYLNAWKDHLPETWRGDVSLSKLPENYYLHPEPKTICFATETDRQKVKKNLPTDTSAAVAAKKSRNWHELFKNQKRQKR</sequence>
<dbReference type="PANTHER" id="PTHR13395:SF6">
    <property type="entry name" value="SISTER CHROMATID COHESION PROTEIN DCC1"/>
    <property type="match status" value="1"/>
</dbReference>
<protein>
    <recommendedName>
        <fullName evidence="6">Sister chromatid cohesion protein Dcc1</fullName>
    </recommendedName>
</protein>
<dbReference type="GO" id="GO:0000785">
    <property type="term" value="C:chromatin"/>
    <property type="evidence" value="ECO:0007669"/>
    <property type="project" value="TreeGrafter"/>
</dbReference>
<dbReference type="GO" id="GO:0006260">
    <property type="term" value="P:DNA replication"/>
    <property type="evidence" value="ECO:0007669"/>
    <property type="project" value="UniProtKB-KW"/>
</dbReference>
<dbReference type="EMBL" id="JZBS01001817">
    <property type="protein sequence ID" value="KKK21261.1"/>
    <property type="molecule type" value="Genomic_DNA"/>
</dbReference>
<name>A0A0F8VDX1_9EURO</name>
<feature type="region of interest" description="Disordered" evidence="3">
    <location>
        <begin position="108"/>
        <end position="155"/>
    </location>
</feature>